<dbReference type="InterPro" id="IPR036397">
    <property type="entry name" value="RNaseH_sf"/>
</dbReference>
<dbReference type="EMBL" id="MN739662">
    <property type="protein sequence ID" value="QHT19094.1"/>
    <property type="molecule type" value="Genomic_DNA"/>
</dbReference>
<organism evidence="5">
    <name type="scientific">viral metagenome</name>
    <dbReference type="NCBI Taxonomy" id="1070528"/>
    <lineage>
        <taxon>unclassified sequences</taxon>
        <taxon>metagenomes</taxon>
        <taxon>organismal metagenomes</taxon>
    </lineage>
</organism>
<protein>
    <recommendedName>
        <fullName evidence="4">Exonuclease domain-containing protein</fullName>
    </recommendedName>
</protein>
<accession>A0A6C0DRM3</accession>
<name>A0A6C0DRM3_9ZZZZ</name>
<dbReference type="SMART" id="SM00479">
    <property type="entry name" value="EXOIII"/>
    <property type="match status" value="1"/>
</dbReference>
<reference evidence="5" key="1">
    <citation type="journal article" date="2020" name="Nature">
        <title>Giant virus diversity and host interactions through global metagenomics.</title>
        <authorList>
            <person name="Schulz F."/>
            <person name="Roux S."/>
            <person name="Paez-Espino D."/>
            <person name="Jungbluth S."/>
            <person name="Walsh D.A."/>
            <person name="Denef V.J."/>
            <person name="McMahon K.D."/>
            <person name="Konstantinidis K.T."/>
            <person name="Eloe-Fadrosh E.A."/>
            <person name="Kyrpides N.C."/>
            <person name="Woyke T."/>
        </authorList>
    </citation>
    <scope>NUCLEOTIDE SEQUENCE</scope>
    <source>
        <strain evidence="5">GVMAG-M-3300023174-49</strain>
    </source>
</reference>
<keyword evidence="1" id="KW-0540">Nuclease</keyword>
<dbReference type="InterPro" id="IPR012337">
    <property type="entry name" value="RNaseH-like_sf"/>
</dbReference>
<dbReference type="Gene3D" id="3.30.420.10">
    <property type="entry name" value="Ribonuclease H-like superfamily/Ribonuclease H"/>
    <property type="match status" value="1"/>
</dbReference>
<evidence type="ECO:0000256" key="1">
    <source>
        <dbReference type="ARBA" id="ARBA00022722"/>
    </source>
</evidence>
<dbReference type="SUPFAM" id="SSF53098">
    <property type="entry name" value="Ribonuclease H-like"/>
    <property type="match status" value="1"/>
</dbReference>
<evidence type="ECO:0000256" key="3">
    <source>
        <dbReference type="ARBA" id="ARBA00022839"/>
    </source>
</evidence>
<dbReference type="AlphaFoldDB" id="A0A6C0DRM3"/>
<feature type="domain" description="Exonuclease" evidence="4">
    <location>
        <begin position="4"/>
        <end position="220"/>
    </location>
</feature>
<keyword evidence="2" id="KW-0378">Hydrolase</keyword>
<evidence type="ECO:0000259" key="4">
    <source>
        <dbReference type="SMART" id="SM00479"/>
    </source>
</evidence>
<dbReference type="CDD" id="cd06127">
    <property type="entry name" value="DEDDh"/>
    <property type="match status" value="1"/>
</dbReference>
<dbReference type="GO" id="GO:0003676">
    <property type="term" value="F:nucleic acid binding"/>
    <property type="evidence" value="ECO:0007669"/>
    <property type="project" value="InterPro"/>
</dbReference>
<dbReference type="Pfam" id="PF00929">
    <property type="entry name" value="RNase_T"/>
    <property type="match status" value="1"/>
</dbReference>
<dbReference type="GO" id="GO:0008408">
    <property type="term" value="F:3'-5' exonuclease activity"/>
    <property type="evidence" value="ECO:0007669"/>
    <property type="project" value="TreeGrafter"/>
</dbReference>
<sequence>MNPRILIFDVETTGLFPNKRETTVTLDKYPYVIQLSFILYNLSTGNIEKQYNNYIRIPDSVVIPDEVVQLTGITRTICNKQGVNILSAINELHDAYMLARTIVAHNLEFDQRMIKVELQRNYNDIQYYIPYCLRLFDNDYEMIAGIKSYCTMKHGLKMCNIVSTPVGLNGETKKPFVKWPRLNELYYHLFQETVENMHNSMVDVLACMRCYLKMKQNIVVKNEEFTRLLQTV</sequence>
<dbReference type="PANTHER" id="PTHR30231:SF4">
    <property type="entry name" value="PROTEIN NEN2"/>
    <property type="match status" value="1"/>
</dbReference>
<evidence type="ECO:0000256" key="2">
    <source>
        <dbReference type="ARBA" id="ARBA00022801"/>
    </source>
</evidence>
<keyword evidence="3" id="KW-0269">Exonuclease</keyword>
<dbReference type="PANTHER" id="PTHR30231">
    <property type="entry name" value="DNA POLYMERASE III SUBUNIT EPSILON"/>
    <property type="match status" value="1"/>
</dbReference>
<dbReference type="InterPro" id="IPR013520">
    <property type="entry name" value="Ribonucl_H"/>
</dbReference>
<evidence type="ECO:0000313" key="5">
    <source>
        <dbReference type="EMBL" id="QHT19094.1"/>
    </source>
</evidence>
<proteinExistence type="predicted"/>